<dbReference type="EMBL" id="JARPYI010000002">
    <property type="protein sequence ID" value="MDT2599378.1"/>
    <property type="molecule type" value="Genomic_DNA"/>
</dbReference>
<evidence type="ECO:0000313" key="2">
    <source>
        <dbReference type="Proteomes" id="UP001252875"/>
    </source>
</evidence>
<dbReference type="RefSeq" id="WP_311822056.1">
    <property type="nucleotide sequence ID" value="NZ_JARPYF010000012.1"/>
</dbReference>
<comment type="caution">
    <text evidence="1">The sequence shown here is derived from an EMBL/GenBank/DDBJ whole genome shotgun (WGS) entry which is preliminary data.</text>
</comment>
<reference evidence="1 2" key="1">
    <citation type="submission" date="2023-03" db="EMBL/GenBank/DDBJ databases">
        <authorList>
            <person name="Shen W."/>
            <person name="Cai J."/>
        </authorList>
    </citation>
    <scope>NUCLEOTIDE SEQUENCE [LARGE SCALE GENOMIC DNA]</scope>
    <source>
        <strain evidence="1 2">D6-4</strain>
    </source>
</reference>
<sequence length="147" mass="17458">MEHNWQRKFSIDEKPTLEEMKEFAADTYFEKLLDYLSEKYQPKFSIEYSKEKGAFGGWHLKAKKYGGNFGTIYLRDDCVRMMIVVSELFEEELAENISSMSEQVQNTFKESKPVMGGYWFVVDITSEKTFRDIQYLITLRVRKLKTK</sequence>
<dbReference type="Proteomes" id="UP001252875">
    <property type="component" value="Unassembled WGS sequence"/>
</dbReference>
<accession>A0ABU3EWY5</accession>
<organism evidence="1 2">
    <name type="scientific">Enterococcus hulanensis</name>
    <dbReference type="NCBI Taxonomy" id="2559929"/>
    <lineage>
        <taxon>Bacteria</taxon>
        <taxon>Bacillati</taxon>
        <taxon>Bacillota</taxon>
        <taxon>Bacilli</taxon>
        <taxon>Lactobacillales</taxon>
        <taxon>Enterococcaceae</taxon>
        <taxon>Enterococcus</taxon>
    </lineage>
</organism>
<evidence type="ECO:0000313" key="1">
    <source>
        <dbReference type="EMBL" id="MDT2599378.1"/>
    </source>
</evidence>
<gene>
    <name evidence="1" type="ORF">P7D85_06300</name>
</gene>
<proteinExistence type="predicted"/>
<dbReference type="InterPro" id="IPR024265">
    <property type="entry name" value="DUF3788"/>
</dbReference>
<protein>
    <submittedName>
        <fullName evidence="1">DUF3788 family protein</fullName>
    </submittedName>
</protein>
<name>A0ABU3EWY5_9ENTE</name>
<dbReference type="Pfam" id="PF12663">
    <property type="entry name" value="DUF3788"/>
    <property type="match status" value="1"/>
</dbReference>
<keyword evidence="2" id="KW-1185">Reference proteome</keyword>